<evidence type="ECO:0000256" key="1">
    <source>
        <dbReference type="SAM" id="SignalP"/>
    </source>
</evidence>
<dbReference type="EMBL" id="VDMP01000013">
    <property type="protein sequence ID" value="TNM48264.1"/>
    <property type="molecule type" value="Genomic_DNA"/>
</dbReference>
<dbReference type="AlphaFoldDB" id="A0A5C4WJA0"/>
<accession>A0A5C4WJA0</accession>
<feature type="chain" id="PRO_5022803009" evidence="1">
    <location>
        <begin position="28"/>
        <end position="273"/>
    </location>
</feature>
<protein>
    <submittedName>
        <fullName evidence="2">Uncharacterized protein</fullName>
    </submittedName>
</protein>
<dbReference type="OrthoDB" id="3834978at2"/>
<dbReference type="Proteomes" id="UP000313231">
    <property type="component" value="Unassembled WGS sequence"/>
</dbReference>
<gene>
    <name evidence="2" type="ORF">FHP29_01780</name>
</gene>
<keyword evidence="3" id="KW-1185">Reference proteome</keyword>
<dbReference type="RefSeq" id="WP_139621163.1">
    <property type="nucleotide sequence ID" value="NZ_VDMP01000013.1"/>
</dbReference>
<organism evidence="2 3">
    <name type="scientific">Nocardioides albidus</name>
    <dbReference type="NCBI Taxonomy" id="1517589"/>
    <lineage>
        <taxon>Bacteria</taxon>
        <taxon>Bacillati</taxon>
        <taxon>Actinomycetota</taxon>
        <taxon>Actinomycetes</taxon>
        <taxon>Propionibacteriales</taxon>
        <taxon>Nocardioidaceae</taxon>
        <taxon>Nocardioides</taxon>
    </lineage>
</organism>
<name>A0A5C4WJA0_9ACTN</name>
<comment type="caution">
    <text evidence="2">The sequence shown here is derived from an EMBL/GenBank/DDBJ whole genome shotgun (WGS) entry which is preliminary data.</text>
</comment>
<feature type="signal peptide" evidence="1">
    <location>
        <begin position="1"/>
        <end position="27"/>
    </location>
</feature>
<proteinExistence type="predicted"/>
<keyword evidence="1" id="KW-0732">Signal</keyword>
<evidence type="ECO:0000313" key="3">
    <source>
        <dbReference type="Proteomes" id="UP000313231"/>
    </source>
</evidence>
<sequence>MKTLHFVAALGAAVLLPLTVGVPAAHADESFSGTIDGSEPAKIFTEPIVASDQCDPAGDPTLTPVPFDVVEYTSQTTGPRRIVLTGSAEGMSTVEPFAIYAYRNGTCVAADYPTDADTAEVAEVDAGVLDLDNVVFAAGDKVRIEIMSFEVPVAWKVSVLQPGTASSAAPAVGNGSKYTGLSPQIDCAMHASPVTFTKKLAKRVDDVKWVKIKANGATLKKLKGNKLAKVAKKAKKGQPYVVTGIPSATTQLMVQIKFESGKKKTLSRSYSPC</sequence>
<evidence type="ECO:0000313" key="2">
    <source>
        <dbReference type="EMBL" id="TNM48264.1"/>
    </source>
</evidence>
<reference evidence="2 3" key="1">
    <citation type="journal article" date="2016" name="Int. J. Syst. Evol. Microbiol.">
        <title>Nocardioides albidus sp. nov., an actinobacterium isolated from garden soil.</title>
        <authorList>
            <person name="Singh H."/>
            <person name="Du J."/>
            <person name="Trinh H."/>
            <person name="Won K."/>
            <person name="Yang J.E."/>
            <person name="Yin C."/>
            <person name="Kook M."/>
            <person name="Yi T.H."/>
        </authorList>
    </citation>
    <scope>NUCLEOTIDE SEQUENCE [LARGE SCALE GENOMIC DNA]</scope>
    <source>
        <strain evidence="2 3">CCTCC AB 2015297</strain>
    </source>
</reference>